<sequence length="331" mass="37589">MPSDKCSAAWTSQFDDIIQQLHDLQESEYDVFQKLRNLANAAPETQESMDEIKAAQNSLKEVIKQLTTKRQALFQQLKTRYASAECGLSSNRQALSDQITLVQVVEDRLNEIKSQINDIEEGHDNKMRMVEIGNYERSRYAAHRDIFRNVSFCSLGILVGVVLKRKDWQTAGNIVIILSILVCIYLTLRGLLDNYSRDIRWWNRYDFGGNQVDENGIPGGETKWEHNKKAINKLLRSNVFSSCKGDGEGKNVLDILGVDYNEDDEADPYAAFKDDAFFKFWDSNGRPVLDCKRDNDPARWGINPPRDMCPPFLSTCSGYDAGPPVVKGTCQ</sequence>
<dbReference type="EMBL" id="MN739294">
    <property type="protein sequence ID" value="QHS97396.1"/>
    <property type="molecule type" value="Genomic_DNA"/>
</dbReference>
<organism evidence="2">
    <name type="scientific">viral metagenome</name>
    <dbReference type="NCBI Taxonomy" id="1070528"/>
    <lineage>
        <taxon>unclassified sequences</taxon>
        <taxon>metagenomes</taxon>
        <taxon>organismal metagenomes</taxon>
    </lineage>
</organism>
<evidence type="ECO:0000256" key="1">
    <source>
        <dbReference type="SAM" id="Phobius"/>
    </source>
</evidence>
<accession>A0A6C0BYY6</accession>
<protein>
    <submittedName>
        <fullName evidence="2">Uncharacterized protein</fullName>
    </submittedName>
</protein>
<keyword evidence="1" id="KW-0812">Transmembrane</keyword>
<keyword evidence="1" id="KW-0472">Membrane</keyword>
<evidence type="ECO:0000313" key="2">
    <source>
        <dbReference type="EMBL" id="QHS97396.1"/>
    </source>
</evidence>
<reference evidence="2" key="1">
    <citation type="journal article" date="2020" name="Nature">
        <title>Giant virus diversity and host interactions through global metagenomics.</title>
        <authorList>
            <person name="Schulz F."/>
            <person name="Roux S."/>
            <person name="Paez-Espino D."/>
            <person name="Jungbluth S."/>
            <person name="Walsh D.A."/>
            <person name="Denef V.J."/>
            <person name="McMahon K.D."/>
            <person name="Konstantinidis K.T."/>
            <person name="Eloe-Fadrosh E.A."/>
            <person name="Kyrpides N.C."/>
            <person name="Woyke T."/>
        </authorList>
    </citation>
    <scope>NUCLEOTIDE SEQUENCE</scope>
    <source>
        <strain evidence="2">GVMAG-M-3300020169-51</strain>
    </source>
</reference>
<keyword evidence="1" id="KW-1133">Transmembrane helix</keyword>
<name>A0A6C0BYY6_9ZZZZ</name>
<feature type="transmembrane region" description="Helical" evidence="1">
    <location>
        <begin position="170"/>
        <end position="192"/>
    </location>
</feature>
<dbReference type="AlphaFoldDB" id="A0A6C0BYY6"/>
<feature type="transmembrane region" description="Helical" evidence="1">
    <location>
        <begin position="146"/>
        <end position="164"/>
    </location>
</feature>
<proteinExistence type="predicted"/>